<dbReference type="Proteomes" id="UP000050761">
    <property type="component" value="Unassembled WGS sequence"/>
</dbReference>
<dbReference type="WBParaSite" id="HPBE_0002142201-mRNA-1">
    <property type="protein sequence ID" value="HPBE_0002142201-mRNA-1"/>
    <property type="gene ID" value="HPBE_0002142201"/>
</dbReference>
<evidence type="ECO:0000313" key="9">
    <source>
        <dbReference type="WBParaSite" id="HPBE_0002142201-mRNA-1"/>
    </source>
</evidence>
<evidence type="ECO:0000256" key="3">
    <source>
        <dbReference type="ARBA" id="ARBA00022692"/>
    </source>
</evidence>
<keyword evidence="7" id="KW-0472">Membrane</keyword>
<dbReference type="PANTHER" id="PTHR21212:SF0">
    <property type="entry name" value="SEIPIN"/>
    <property type="match status" value="1"/>
</dbReference>
<evidence type="ECO:0000256" key="4">
    <source>
        <dbReference type="ARBA" id="ARBA00022824"/>
    </source>
</evidence>
<dbReference type="PANTHER" id="PTHR21212">
    <property type="entry name" value="BERNARDINELLI-SEIP CONGENITAL LIPODYSTROPHY 2 HOMOLOG BSCL2 PROTEIN"/>
    <property type="match status" value="1"/>
</dbReference>
<accession>A0A183GG46</accession>
<protein>
    <recommendedName>
        <fullName evidence="2">Seipin</fullName>
    </recommendedName>
</protein>
<sequence>LNLSFNTCSSELHGICSFPAATVEYEKGDLFSPSVTYALSVRLRFADIEQGQKLGIFQNVISFYDGDNLLKTYSKSTYLKEPTFFNKAMWVVFFPLYFCGMFHDYSLLEVPLTTAHTETSVHSSSKLLFQLQDRFAQIDSAVLMIDARFGIIRHLLYDWPLLTSSILFAVSFAGDL</sequence>
<evidence type="ECO:0000256" key="1">
    <source>
        <dbReference type="ARBA" id="ARBA00004477"/>
    </source>
</evidence>
<evidence type="ECO:0000313" key="8">
    <source>
        <dbReference type="Proteomes" id="UP000050761"/>
    </source>
</evidence>
<evidence type="ECO:0000256" key="5">
    <source>
        <dbReference type="ARBA" id="ARBA00022989"/>
    </source>
</evidence>
<dbReference type="CDD" id="cd23995">
    <property type="entry name" value="Seipin_BSCL2_like"/>
    <property type="match status" value="1"/>
</dbReference>
<dbReference type="AlphaFoldDB" id="A0A183GG46"/>
<keyword evidence="5" id="KW-1133">Transmembrane helix</keyword>
<keyword evidence="3" id="KW-0812">Transmembrane</keyword>
<dbReference type="GO" id="GO:0005789">
    <property type="term" value="C:endoplasmic reticulum membrane"/>
    <property type="evidence" value="ECO:0007669"/>
    <property type="project" value="UniProtKB-SubCell"/>
</dbReference>
<reference evidence="9" key="1">
    <citation type="submission" date="2019-09" db="UniProtKB">
        <authorList>
            <consortium name="WormBaseParasite"/>
        </authorList>
    </citation>
    <scope>IDENTIFICATION</scope>
</reference>
<keyword evidence="6" id="KW-0443">Lipid metabolism</keyword>
<proteinExistence type="predicted"/>
<evidence type="ECO:0000256" key="7">
    <source>
        <dbReference type="ARBA" id="ARBA00023136"/>
    </source>
</evidence>
<dbReference type="GO" id="GO:0140042">
    <property type="term" value="P:lipid droplet formation"/>
    <property type="evidence" value="ECO:0007669"/>
    <property type="project" value="UniProtKB-ARBA"/>
</dbReference>
<organism evidence="8 9">
    <name type="scientific">Heligmosomoides polygyrus</name>
    <name type="common">Parasitic roundworm</name>
    <dbReference type="NCBI Taxonomy" id="6339"/>
    <lineage>
        <taxon>Eukaryota</taxon>
        <taxon>Metazoa</taxon>
        <taxon>Ecdysozoa</taxon>
        <taxon>Nematoda</taxon>
        <taxon>Chromadorea</taxon>
        <taxon>Rhabditida</taxon>
        <taxon>Rhabditina</taxon>
        <taxon>Rhabditomorpha</taxon>
        <taxon>Strongyloidea</taxon>
        <taxon>Heligmosomidae</taxon>
        <taxon>Heligmosomoides</taxon>
    </lineage>
</organism>
<evidence type="ECO:0000256" key="6">
    <source>
        <dbReference type="ARBA" id="ARBA00023098"/>
    </source>
</evidence>
<dbReference type="GO" id="GO:0006629">
    <property type="term" value="P:lipid metabolic process"/>
    <property type="evidence" value="ECO:0007669"/>
    <property type="project" value="UniProtKB-KW"/>
</dbReference>
<comment type="subcellular location">
    <subcellularLocation>
        <location evidence="1">Endoplasmic reticulum membrane</location>
        <topology evidence="1">Multi-pass membrane protein</topology>
    </subcellularLocation>
</comment>
<keyword evidence="4" id="KW-0256">Endoplasmic reticulum</keyword>
<evidence type="ECO:0000256" key="2">
    <source>
        <dbReference type="ARBA" id="ARBA00022064"/>
    </source>
</evidence>
<keyword evidence="8" id="KW-1185">Reference proteome</keyword>
<dbReference type="InterPro" id="IPR009617">
    <property type="entry name" value="Seipin"/>
</dbReference>
<name>A0A183GG46_HELPZ</name>
<dbReference type="Pfam" id="PF06775">
    <property type="entry name" value="Seipin"/>
    <property type="match status" value="1"/>
</dbReference>